<dbReference type="InterPro" id="IPR000538">
    <property type="entry name" value="Link_dom"/>
</dbReference>
<dbReference type="SUPFAM" id="SSF56436">
    <property type="entry name" value="C-type lectin-like"/>
    <property type="match status" value="1"/>
</dbReference>
<dbReference type="InterPro" id="IPR016186">
    <property type="entry name" value="C-type_lectin-like/link_sf"/>
</dbReference>
<keyword evidence="1" id="KW-1015">Disulfide bond</keyword>
<keyword evidence="3" id="KW-0472">Membrane</keyword>
<dbReference type="EMBL" id="MN739631">
    <property type="protein sequence ID" value="QHT17039.1"/>
    <property type="molecule type" value="Genomic_DNA"/>
</dbReference>
<feature type="region of interest" description="Disordered" evidence="2">
    <location>
        <begin position="42"/>
        <end position="64"/>
    </location>
</feature>
<dbReference type="GO" id="GO:0005540">
    <property type="term" value="F:hyaluronic acid binding"/>
    <property type="evidence" value="ECO:0007669"/>
    <property type="project" value="InterPro"/>
</dbReference>
<dbReference type="GO" id="GO:0007155">
    <property type="term" value="P:cell adhesion"/>
    <property type="evidence" value="ECO:0007669"/>
    <property type="project" value="InterPro"/>
</dbReference>
<sequence>MFSFLKYFDNNIKNNYEGLTDASGNTNSTKTDISGNVAIKKTEDSKKDDSKKDDSKKDDSKKTSDSINELGKAIFNKSTIILVILFLAIYFIVYFILGFFLNKGGESTNFQTKVSRTFDIFILVAVLIVIGLFTYSYSDKEKEEVFKDLLNNTKEFIDKPSSIFVTGFIIIALYVILFLFRIPMSRETKPFFVYFIESLAWIIFLIIAFVDFFKYVLGISITDMLSKLMNPKKDKKKDKKEDKKEETPAPKPIDTNEVFNISNNLYTYEDAQAICGSYGAKLATYDQIENSYKNGAEWCNYGWSDGQMAFFPTQKATWTELQKFPKHKNDCGRPGVNGGYIHNPNVKFGVNCYGKKPKASPQDLSKLNNQGKSLFPKSETDVKLDKKVEFWKQNGDKMLKLNSFNNVKWSEF</sequence>
<evidence type="ECO:0000259" key="4">
    <source>
        <dbReference type="PROSITE" id="PS50963"/>
    </source>
</evidence>
<dbReference type="InterPro" id="IPR016187">
    <property type="entry name" value="CTDL_fold"/>
</dbReference>
<feature type="transmembrane region" description="Helical" evidence="3">
    <location>
        <begin position="161"/>
        <end position="180"/>
    </location>
</feature>
<dbReference type="Pfam" id="PF00193">
    <property type="entry name" value="Xlink"/>
    <property type="match status" value="1"/>
</dbReference>
<feature type="transmembrane region" description="Helical" evidence="3">
    <location>
        <begin position="192"/>
        <end position="217"/>
    </location>
</feature>
<evidence type="ECO:0000256" key="1">
    <source>
        <dbReference type="ARBA" id="ARBA00023157"/>
    </source>
</evidence>
<evidence type="ECO:0000313" key="5">
    <source>
        <dbReference type="EMBL" id="QHT17039.1"/>
    </source>
</evidence>
<protein>
    <recommendedName>
        <fullName evidence="4">Link domain-containing protein</fullName>
    </recommendedName>
</protein>
<keyword evidence="3" id="KW-1133">Transmembrane helix</keyword>
<dbReference type="SMART" id="SM00445">
    <property type="entry name" value="LINK"/>
    <property type="match status" value="1"/>
</dbReference>
<keyword evidence="3" id="KW-0812">Transmembrane</keyword>
<dbReference type="AlphaFoldDB" id="A0A6C0DMF3"/>
<feature type="transmembrane region" description="Helical" evidence="3">
    <location>
        <begin position="80"/>
        <end position="100"/>
    </location>
</feature>
<reference evidence="5" key="1">
    <citation type="journal article" date="2020" name="Nature">
        <title>Giant virus diversity and host interactions through global metagenomics.</title>
        <authorList>
            <person name="Schulz F."/>
            <person name="Roux S."/>
            <person name="Paez-Espino D."/>
            <person name="Jungbluth S."/>
            <person name="Walsh D.A."/>
            <person name="Denef V.J."/>
            <person name="McMahon K.D."/>
            <person name="Konstantinidis K.T."/>
            <person name="Eloe-Fadrosh E.A."/>
            <person name="Kyrpides N.C."/>
            <person name="Woyke T."/>
        </authorList>
    </citation>
    <scope>NUCLEOTIDE SEQUENCE</scope>
    <source>
        <strain evidence="5">GVMAG-M-3300023174-24</strain>
    </source>
</reference>
<dbReference type="Gene3D" id="3.10.100.10">
    <property type="entry name" value="Mannose-Binding Protein A, subunit A"/>
    <property type="match status" value="1"/>
</dbReference>
<proteinExistence type="predicted"/>
<feature type="transmembrane region" description="Helical" evidence="3">
    <location>
        <begin position="120"/>
        <end position="138"/>
    </location>
</feature>
<feature type="domain" description="Link" evidence="4">
    <location>
        <begin position="254"/>
        <end position="354"/>
    </location>
</feature>
<evidence type="ECO:0000256" key="3">
    <source>
        <dbReference type="SAM" id="Phobius"/>
    </source>
</evidence>
<organism evidence="5">
    <name type="scientific">viral metagenome</name>
    <dbReference type="NCBI Taxonomy" id="1070528"/>
    <lineage>
        <taxon>unclassified sequences</taxon>
        <taxon>metagenomes</taxon>
        <taxon>organismal metagenomes</taxon>
    </lineage>
</organism>
<dbReference type="PROSITE" id="PS50963">
    <property type="entry name" value="LINK_2"/>
    <property type="match status" value="1"/>
</dbReference>
<accession>A0A6C0DMF3</accession>
<name>A0A6C0DMF3_9ZZZZ</name>
<evidence type="ECO:0000256" key="2">
    <source>
        <dbReference type="SAM" id="MobiDB-lite"/>
    </source>
</evidence>